<dbReference type="RefSeq" id="WP_343787265.1">
    <property type="nucleotide sequence ID" value="NZ_BAAAEU010000004.1"/>
</dbReference>
<dbReference type="Proteomes" id="UP001501523">
    <property type="component" value="Unassembled WGS sequence"/>
</dbReference>
<protein>
    <submittedName>
        <fullName evidence="1">Uncharacterized protein</fullName>
    </submittedName>
</protein>
<reference evidence="1 2" key="1">
    <citation type="journal article" date="2019" name="Int. J. Syst. Evol. Microbiol.">
        <title>The Global Catalogue of Microorganisms (GCM) 10K type strain sequencing project: providing services to taxonomists for standard genome sequencing and annotation.</title>
        <authorList>
            <consortium name="The Broad Institute Genomics Platform"/>
            <consortium name="The Broad Institute Genome Sequencing Center for Infectious Disease"/>
            <person name="Wu L."/>
            <person name="Ma J."/>
        </authorList>
    </citation>
    <scope>NUCLEOTIDE SEQUENCE [LARGE SCALE GENOMIC DNA]</scope>
    <source>
        <strain evidence="1 2">JCM 15421</strain>
    </source>
</reference>
<proteinExistence type="predicted"/>
<dbReference type="EMBL" id="BAAAEU010000004">
    <property type="protein sequence ID" value="GAA0708035.1"/>
    <property type="molecule type" value="Genomic_DNA"/>
</dbReference>
<evidence type="ECO:0000313" key="1">
    <source>
        <dbReference type="EMBL" id="GAA0708035.1"/>
    </source>
</evidence>
<evidence type="ECO:0000313" key="2">
    <source>
        <dbReference type="Proteomes" id="UP001501523"/>
    </source>
</evidence>
<organism evidence="1 2">
    <name type="scientific">Dokdonella soli</name>
    <dbReference type="NCBI Taxonomy" id="529810"/>
    <lineage>
        <taxon>Bacteria</taxon>
        <taxon>Pseudomonadati</taxon>
        <taxon>Pseudomonadota</taxon>
        <taxon>Gammaproteobacteria</taxon>
        <taxon>Lysobacterales</taxon>
        <taxon>Rhodanobacteraceae</taxon>
        <taxon>Dokdonella</taxon>
    </lineage>
</organism>
<comment type="caution">
    <text evidence="1">The sequence shown here is derived from an EMBL/GenBank/DDBJ whole genome shotgun (WGS) entry which is preliminary data.</text>
</comment>
<gene>
    <name evidence="1" type="ORF">GCM10009105_07260</name>
</gene>
<keyword evidence="2" id="KW-1185">Reference proteome</keyword>
<name>A0ABN1ID44_9GAMM</name>
<accession>A0ABN1ID44</accession>
<sequence length="93" mass="10530">MPGDGRVDREGKMIVKRIPDTLSAGSILEQAKAACAQLCQPGQMRRRDDLLARAQLIHAAISTRKRFKALYERSQELQSALDRFKAHREARRA</sequence>